<keyword evidence="3 12" id="KW-0808">Transferase</keyword>
<dbReference type="InterPro" id="IPR048453">
    <property type="entry name" value="DnaG_cat_HB"/>
</dbReference>
<dbReference type="InterPro" id="IPR050219">
    <property type="entry name" value="DnaG_primase"/>
</dbReference>
<dbReference type="Pfam" id="PF13155">
    <property type="entry name" value="Toprim_2"/>
    <property type="match status" value="1"/>
</dbReference>
<dbReference type="SMART" id="SM00493">
    <property type="entry name" value="TOPRIM"/>
    <property type="match status" value="1"/>
</dbReference>
<keyword evidence="16" id="KW-1185">Reference proteome</keyword>
<keyword evidence="1 12" id="KW-0240">DNA-directed RNA polymerase</keyword>
<dbReference type="Pfam" id="PF21650">
    <property type="entry name" value="DnaG_cat_HB"/>
    <property type="match status" value="1"/>
</dbReference>
<dbReference type="SMART" id="SM00400">
    <property type="entry name" value="ZnF_CHCC"/>
    <property type="match status" value="1"/>
</dbReference>
<evidence type="ECO:0000256" key="12">
    <source>
        <dbReference type="HAMAP-Rule" id="MF_00974"/>
    </source>
</evidence>
<dbReference type="Pfam" id="PF08275">
    <property type="entry name" value="DNAG_N"/>
    <property type="match status" value="1"/>
</dbReference>
<dbReference type="HAMAP" id="MF_00974">
    <property type="entry name" value="DNA_primase_DnaG"/>
    <property type="match status" value="1"/>
</dbReference>
<dbReference type="InterPro" id="IPR034151">
    <property type="entry name" value="TOPRIM_DnaG_bac"/>
</dbReference>
<dbReference type="SUPFAM" id="SSF57783">
    <property type="entry name" value="Zinc beta-ribbon"/>
    <property type="match status" value="1"/>
</dbReference>
<evidence type="ECO:0000313" key="16">
    <source>
        <dbReference type="Proteomes" id="UP000298482"/>
    </source>
</evidence>
<gene>
    <name evidence="12" type="primary">dnaG</name>
    <name evidence="15" type="ORF">E2556_08835</name>
</gene>
<feature type="zinc finger region" description="CHC2-type" evidence="12">
    <location>
        <begin position="38"/>
        <end position="62"/>
    </location>
</feature>
<proteinExistence type="inferred from homology"/>
<dbReference type="EMBL" id="SRJF01000011">
    <property type="protein sequence ID" value="TGA76949.1"/>
    <property type="molecule type" value="Genomic_DNA"/>
</dbReference>
<dbReference type="InterPro" id="IPR006171">
    <property type="entry name" value="TOPRIM_dom"/>
</dbReference>
<evidence type="ECO:0000256" key="4">
    <source>
        <dbReference type="ARBA" id="ARBA00022695"/>
    </source>
</evidence>
<dbReference type="Gene3D" id="3.40.1360.10">
    <property type="match status" value="1"/>
</dbReference>
<keyword evidence="6 12" id="KW-0479">Metal-binding</keyword>
<dbReference type="CDD" id="cd03364">
    <property type="entry name" value="TOPRIM_DnaG_primases"/>
    <property type="match status" value="1"/>
</dbReference>
<keyword evidence="10 12" id="KW-0238">DNA-binding</keyword>
<dbReference type="Gene3D" id="3.90.580.10">
    <property type="entry name" value="Zinc finger, CHC2-type domain"/>
    <property type="match status" value="1"/>
</dbReference>
<dbReference type="InterPro" id="IPR006295">
    <property type="entry name" value="DNA_primase_DnaG"/>
</dbReference>
<evidence type="ECO:0000256" key="9">
    <source>
        <dbReference type="ARBA" id="ARBA00022842"/>
    </source>
</evidence>
<keyword evidence="2 12" id="KW-0639">Primosome</keyword>
<dbReference type="Proteomes" id="UP000298482">
    <property type="component" value="Unassembled WGS sequence"/>
</dbReference>
<dbReference type="PROSITE" id="PS50880">
    <property type="entry name" value="TOPRIM"/>
    <property type="match status" value="1"/>
</dbReference>
<dbReference type="Gene3D" id="1.10.860.10">
    <property type="entry name" value="DNAb Helicase, Chain A"/>
    <property type="match status" value="1"/>
</dbReference>
<dbReference type="RefSeq" id="WP_103329740.1">
    <property type="nucleotide sequence ID" value="NZ_PPRD01000087.1"/>
</dbReference>
<dbReference type="Gene3D" id="3.90.980.10">
    <property type="entry name" value="DNA primase, catalytic core, N-terminal domain"/>
    <property type="match status" value="1"/>
</dbReference>
<dbReference type="PANTHER" id="PTHR30313:SF2">
    <property type="entry name" value="DNA PRIMASE"/>
    <property type="match status" value="1"/>
</dbReference>
<feature type="domain" description="Toprim" evidence="14">
    <location>
        <begin position="259"/>
        <end position="340"/>
    </location>
</feature>
<sequence>MRIEQSVINEIKEKTDILDLVSEYVKLEKRGRNYIGLCPFHDEKTPSFTVSEDKQICHCFGCKKGGNVFQFTQEIKDISFVEAVKELGERVNIQVDVGNTSQQTTQIASDDLSMIEMHESIQEYYMYALMKTVEGEEALNYLMKRGFTEELIKSRGIGYAPNSSHFCHDFLEKKGYDIELAYEAGLLSRNEENFSYYDRFRDRIMFPLTNAQGRIVGYSGRTYNNQEPKYLNSPETPIFQKRRLLYNLDKARKSIRKNDEVILLEGFMDVIKADYSGLKTVVASMGTALSDEHITVLKKLTSNITLMFDGDFAGQEATLKTGQTLLQQGLNVFVVQLPKNMDPDEYITKYGKEKFLEFVNNEKKSFILFKVNSHKDEINNNDLAYERYLKEVTQDIAMMNSSILQKKVVQDVADIFNVDPNTLTNDVNYQQQYIPNDVYYPSDYENQYNDYNAPNISAIFTHLNKQEKAQRALLKHFMNDKDVFLNYQKELEDEDFTNKYFQSIYQLLKEYYAENDKYAISDIILYVDDNDVREAVIALDNYELNNEPYDNEIDDYIKSINEHKYEDSIEELNHKLREASRIGDVEMQKYYLGLIVNKNKQRM</sequence>
<keyword evidence="7 12" id="KW-0863">Zinc-finger</keyword>
<comment type="subunit">
    <text evidence="12">Monomer. Interacts with DnaB.</text>
</comment>
<dbReference type="InterPro" id="IPR030846">
    <property type="entry name" value="DnaG_bac"/>
</dbReference>
<evidence type="ECO:0000256" key="13">
    <source>
        <dbReference type="PIRNR" id="PIRNR002811"/>
    </source>
</evidence>
<evidence type="ECO:0000256" key="7">
    <source>
        <dbReference type="ARBA" id="ARBA00022771"/>
    </source>
</evidence>
<dbReference type="SUPFAM" id="SSF48024">
    <property type="entry name" value="N-terminal domain of DnaB helicase"/>
    <property type="match status" value="1"/>
</dbReference>
<organism evidence="15 16">
    <name type="scientific">Staphylococcus croceilyticus</name>
    <dbReference type="NCBI Taxonomy" id="319942"/>
    <lineage>
        <taxon>Bacteria</taxon>
        <taxon>Bacillati</taxon>
        <taxon>Bacillota</taxon>
        <taxon>Bacilli</taxon>
        <taxon>Bacillales</taxon>
        <taxon>Staphylococcaceae</taxon>
        <taxon>Staphylococcus</taxon>
    </lineage>
</organism>
<name>A0ABY2KCL7_9STAP</name>
<evidence type="ECO:0000256" key="10">
    <source>
        <dbReference type="ARBA" id="ARBA00023125"/>
    </source>
</evidence>
<dbReference type="Pfam" id="PF01807">
    <property type="entry name" value="Zn_ribbon_DnaG"/>
    <property type="match status" value="1"/>
</dbReference>
<dbReference type="Gene3D" id="1.20.50.20">
    <property type="entry name" value="DnaG, RNA polymerase domain, helical bundle"/>
    <property type="match status" value="1"/>
</dbReference>
<keyword evidence="8 12" id="KW-0862">Zinc</keyword>
<evidence type="ECO:0000256" key="6">
    <source>
        <dbReference type="ARBA" id="ARBA00022723"/>
    </source>
</evidence>
<evidence type="ECO:0000256" key="2">
    <source>
        <dbReference type="ARBA" id="ARBA00022515"/>
    </source>
</evidence>
<dbReference type="InterPro" id="IPR016136">
    <property type="entry name" value="DNA_helicase_N/primase_C"/>
</dbReference>
<reference evidence="15 16" key="1">
    <citation type="submission" date="2019-04" db="EMBL/GenBank/DDBJ databases">
        <title>Genomic characterization of Staphylococcus petrasii strains.</title>
        <authorList>
            <person name="Vrbovska V."/>
            <person name="Kovarovic V."/>
            <person name="Maslanova I."/>
            <person name="Indrakova A."/>
            <person name="Petras P."/>
            <person name="Sedo O."/>
            <person name="Svec P."/>
            <person name="Fisarova L."/>
            <person name="Sedlacek I."/>
            <person name="Doskar J."/>
            <person name="Pantucek R."/>
        </authorList>
    </citation>
    <scope>NUCLEOTIDE SEQUENCE [LARGE SCALE GENOMIC DNA]</scope>
    <source>
        <strain evidence="15 16">CCM 8421</strain>
    </source>
</reference>
<dbReference type="InterPro" id="IPR013264">
    <property type="entry name" value="DNAG_N"/>
</dbReference>
<evidence type="ECO:0000256" key="3">
    <source>
        <dbReference type="ARBA" id="ARBA00022679"/>
    </source>
</evidence>
<comment type="function">
    <text evidence="12 13">RNA polymerase that catalyzes the synthesis of short RNA molecules used as primers for DNA polymerase during DNA replication.</text>
</comment>
<evidence type="ECO:0000256" key="1">
    <source>
        <dbReference type="ARBA" id="ARBA00022478"/>
    </source>
</evidence>
<comment type="cofactor">
    <cofactor evidence="12 13">
        <name>Zn(2+)</name>
        <dbReference type="ChEBI" id="CHEBI:29105"/>
    </cofactor>
    <text evidence="12 13">Binds 1 zinc ion per monomer.</text>
</comment>
<dbReference type="PIRSF" id="PIRSF002811">
    <property type="entry name" value="DnaG"/>
    <property type="match status" value="1"/>
</dbReference>
<comment type="catalytic activity">
    <reaction evidence="12">
        <text>ssDNA + n NTP = ssDNA/pppN(pN)n-1 hybrid + (n-1) diphosphate.</text>
        <dbReference type="EC" id="2.7.7.101"/>
    </reaction>
</comment>
<comment type="caution">
    <text evidence="15">The sequence shown here is derived from an EMBL/GenBank/DDBJ whole genome shotgun (WGS) entry which is preliminary data.</text>
</comment>
<dbReference type="EC" id="2.7.7.101" evidence="12"/>
<protein>
    <recommendedName>
        <fullName evidence="12 13">DNA primase</fullName>
        <ecNumber evidence="12">2.7.7.101</ecNumber>
    </recommendedName>
</protein>
<dbReference type="NCBIfam" id="TIGR01391">
    <property type="entry name" value="dnaG"/>
    <property type="match status" value="1"/>
</dbReference>
<dbReference type="PANTHER" id="PTHR30313">
    <property type="entry name" value="DNA PRIMASE"/>
    <property type="match status" value="1"/>
</dbReference>
<keyword evidence="11 12" id="KW-0804">Transcription</keyword>
<comment type="domain">
    <text evidence="12">Contains an N-terminal zinc-binding domain, a central core domain that contains the primase activity, and a C-terminal DnaB-binding domain.</text>
</comment>
<dbReference type="InterPro" id="IPR036185">
    <property type="entry name" value="DNA_heli_DnaB-like_N_sf"/>
</dbReference>
<evidence type="ECO:0000256" key="8">
    <source>
        <dbReference type="ARBA" id="ARBA00022833"/>
    </source>
</evidence>
<evidence type="ECO:0000313" key="15">
    <source>
        <dbReference type="EMBL" id="TGA76949.1"/>
    </source>
</evidence>
<dbReference type="InterPro" id="IPR036977">
    <property type="entry name" value="DNA_primase_Znf_CHC2"/>
</dbReference>
<comment type="similarity">
    <text evidence="12 13">Belongs to the DnaG primase family.</text>
</comment>
<accession>A0ABY2KCL7</accession>
<evidence type="ECO:0000259" key="14">
    <source>
        <dbReference type="PROSITE" id="PS50880"/>
    </source>
</evidence>
<keyword evidence="5 12" id="KW-0235">DNA replication</keyword>
<dbReference type="InterPro" id="IPR037068">
    <property type="entry name" value="DNA_primase_core_N_sf"/>
</dbReference>
<keyword evidence="4 12" id="KW-0548">Nucleotidyltransferase</keyword>
<evidence type="ECO:0000256" key="5">
    <source>
        <dbReference type="ARBA" id="ARBA00022705"/>
    </source>
</evidence>
<dbReference type="SUPFAM" id="SSF56731">
    <property type="entry name" value="DNA primase core"/>
    <property type="match status" value="1"/>
</dbReference>
<dbReference type="InterPro" id="IPR002694">
    <property type="entry name" value="Znf_CHC2"/>
</dbReference>
<keyword evidence="9" id="KW-0460">Magnesium</keyword>
<evidence type="ECO:0000256" key="11">
    <source>
        <dbReference type="ARBA" id="ARBA00023163"/>
    </source>
</evidence>